<proteinExistence type="inferred from homology"/>
<evidence type="ECO:0000256" key="19">
    <source>
        <dbReference type="ARBA" id="ARBA00044770"/>
    </source>
</evidence>
<comment type="similarity">
    <text evidence="16">Belongs to the SEDS family. FtsW subfamily.</text>
</comment>
<keyword evidence="5" id="KW-0328">Glycosyltransferase</keyword>
<keyword evidence="6" id="KW-0808">Transferase</keyword>
<evidence type="ECO:0000256" key="4">
    <source>
        <dbReference type="ARBA" id="ARBA00022618"/>
    </source>
</evidence>
<evidence type="ECO:0000256" key="5">
    <source>
        <dbReference type="ARBA" id="ARBA00022676"/>
    </source>
</evidence>
<dbReference type="GO" id="GO:0071555">
    <property type="term" value="P:cell wall organization"/>
    <property type="evidence" value="ECO:0007669"/>
    <property type="project" value="UniProtKB-KW"/>
</dbReference>
<keyword evidence="23" id="KW-1185">Reference proteome</keyword>
<feature type="transmembrane region" description="Helical" evidence="21">
    <location>
        <begin position="20"/>
        <end position="40"/>
    </location>
</feature>
<evidence type="ECO:0000256" key="3">
    <source>
        <dbReference type="ARBA" id="ARBA00022475"/>
    </source>
</evidence>
<comment type="caution">
    <text evidence="22">The sequence shown here is derived from an EMBL/GenBank/DDBJ whole genome shotgun (WGS) entry which is preliminary data.</text>
</comment>
<keyword evidence="13" id="KW-0961">Cell wall biogenesis/degradation</keyword>
<sequence>MIDALRRLRSPAPQRGVAELDAPIAVATAILVAIGLVAVYSSTVTGSAGQGAFGYLVRQLAHAALGLGLGAAVYRYAPLRLLRVHALPLAALCVASLALVHVPGLGVATVQGVKRWIDLGPATFQPIEVAKFAVVVYACAYCAANRDGIRSFKGFCVPLAMALGANALLLLQPDFGSAVILSGIVLAVLFMAGARLTHCLLVLAAAAAAAAAAVAVAPYRMQRLTSFADPFADPLGSGYHQTHSLMAFGNGGWLGSGLGQSVEKWSHLPEAHTDFIISVIAEETGVLGFAVVLLLYATLLFRSFEIAERAEACGRIFEALLARAIGLLLAVQAFINIGGNLALLPVKGLTLPLISYGGSSLIAWLLALALLQAIACDTQGSGASAGARREVAA</sequence>
<dbReference type="PANTHER" id="PTHR30474:SF2">
    <property type="entry name" value="PEPTIDOGLYCAN GLYCOSYLTRANSFERASE FTSW-RELATED"/>
    <property type="match status" value="1"/>
</dbReference>
<dbReference type="GO" id="GO:0032153">
    <property type="term" value="C:cell division site"/>
    <property type="evidence" value="ECO:0007669"/>
    <property type="project" value="TreeGrafter"/>
</dbReference>
<evidence type="ECO:0000256" key="11">
    <source>
        <dbReference type="ARBA" id="ARBA00023136"/>
    </source>
</evidence>
<evidence type="ECO:0000256" key="1">
    <source>
        <dbReference type="ARBA" id="ARBA00004651"/>
    </source>
</evidence>
<reference evidence="22" key="1">
    <citation type="submission" date="2020-10" db="EMBL/GenBank/DDBJ databases">
        <title>An improved Amphimedon queenslandica hologenome assembly reveals how three proteobacterial symbionts can extend the metabolic phenotypic of their marine sponge host.</title>
        <authorList>
            <person name="Degnan B."/>
            <person name="Degnan S."/>
            <person name="Xiang X."/>
        </authorList>
    </citation>
    <scope>NUCLEOTIDE SEQUENCE</scope>
    <source>
        <strain evidence="22">AqS2</strain>
    </source>
</reference>
<dbReference type="EMBL" id="JADHEI010000033">
    <property type="protein sequence ID" value="MBF2735247.1"/>
    <property type="molecule type" value="Genomic_DNA"/>
</dbReference>
<keyword evidence="3" id="KW-1003">Cell membrane</keyword>
<feature type="transmembrane region" description="Helical" evidence="21">
    <location>
        <begin position="349"/>
        <end position="371"/>
    </location>
</feature>
<organism evidence="22 23">
    <name type="scientific">Candidatus Amphirhobacter heronislandensis</name>
    <dbReference type="NCBI Taxonomy" id="1732024"/>
    <lineage>
        <taxon>Bacteria</taxon>
        <taxon>Pseudomonadati</taxon>
        <taxon>Pseudomonadota</taxon>
        <taxon>Gammaproteobacteria</taxon>
        <taxon>Candidatus Tethybacterales</taxon>
        <taxon>Candidatus Tethybacteraceae</taxon>
        <taxon>Candidatus Amphirhobacter</taxon>
    </lineage>
</organism>
<evidence type="ECO:0000256" key="12">
    <source>
        <dbReference type="ARBA" id="ARBA00023306"/>
    </source>
</evidence>
<accession>A0A930XWM6</accession>
<gene>
    <name evidence="22" type="primary">ftsW</name>
    <name evidence="22" type="ORF">ISN26_04070</name>
</gene>
<name>A0A930XWM6_9GAMM</name>
<dbReference type="Proteomes" id="UP000604381">
    <property type="component" value="Unassembled WGS sequence"/>
</dbReference>
<feature type="transmembrane region" description="Helical" evidence="21">
    <location>
        <begin position="320"/>
        <end position="343"/>
    </location>
</feature>
<evidence type="ECO:0000256" key="2">
    <source>
        <dbReference type="ARBA" id="ARBA00004752"/>
    </source>
</evidence>
<evidence type="ECO:0000256" key="14">
    <source>
        <dbReference type="ARBA" id="ARBA00032370"/>
    </source>
</evidence>
<evidence type="ECO:0000313" key="23">
    <source>
        <dbReference type="Proteomes" id="UP000604381"/>
    </source>
</evidence>
<feature type="transmembrane region" description="Helical" evidence="21">
    <location>
        <begin position="122"/>
        <end position="144"/>
    </location>
</feature>
<feature type="transmembrane region" description="Helical" evidence="21">
    <location>
        <begin position="199"/>
        <end position="219"/>
    </location>
</feature>
<evidence type="ECO:0000256" key="21">
    <source>
        <dbReference type="SAM" id="Phobius"/>
    </source>
</evidence>
<keyword evidence="12" id="KW-0131">Cell cycle</keyword>
<evidence type="ECO:0000256" key="17">
    <source>
        <dbReference type="ARBA" id="ARBA00041185"/>
    </source>
</evidence>
<evidence type="ECO:0000256" key="8">
    <source>
        <dbReference type="ARBA" id="ARBA00022960"/>
    </source>
</evidence>
<dbReference type="GO" id="GO:0051301">
    <property type="term" value="P:cell division"/>
    <property type="evidence" value="ECO:0007669"/>
    <property type="project" value="UniProtKB-KW"/>
</dbReference>
<feature type="transmembrane region" description="Helical" evidence="21">
    <location>
        <begin position="175"/>
        <end position="192"/>
    </location>
</feature>
<evidence type="ECO:0000256" key="9">
    <source>
        <dbReference type="ARBA" id="ARBA00022984"/>
    </source>
</evidence>
<dbReference type="GO" id="GO:0009252">
    <property type="term" value="P:peptidoglycan biosynthetic process"/>
    <property type="evidence" value="ECO:0007669"/>
    <property type="project" value="UniProtKB-KW"/>
</dbReference>
<evidence type="ECO:0000256" key="10">
    <source>
        <dbReference type="ARBA" id="ARBA00022989"/>
    </source>
</evidence>
<comment type="subcellular location">
    <subcellularLocation>
        <location evidence="1">Cell membrane</location>
        <topology evidence="1">Multi-pass membrane protein</topology>
    </subcellularLocation>
</comment>
<feature type="transmembrane region" description="Helical" evidence="21">
    <location>
        <begin position="275"/>
        <end position="299"/>
    </location>
</feature>
<keyword evidence="9" id="KW-0573">Peptidoglycan synthesis</keyword>
<dbReference type="InterPro" id="IPR001182">
    <property type="entry name" value="FtsW/RodA"/>
</dbReference>
<dbReference type="InterPro" id="IPR013437">
    <property type="entry name" value="FtsW"/>
</dbReference>
<dbReference type="AlphaFoldDB" id="A0A930XWM6"/>
<protein>
    <recommendedName>
        <fullName evidence="17">Probable peptidoglycan glycosyltransferase FtsW</fullName>
        <ecNumber evidence="19">2.4.99.28</ecNumber>
    </recommendedName>
    <alternativeName>
        <fullName evidence="18">Cell division protein FtsW</fullName>
    </alternativeName>
    <alternativeName>
        <fullName evidence="15">Cell wall polymerase</fullName>
    </alternativeName>
    <alternativeName>
        <fullName evidence="14">Peptidoglycan polymerase</fullName>
    </alternativeName>
</protein>
<evidence type="ECO:0000256" key="7">
    <source>
        <dbReference type="ARBA" id="ARBA00022692"/>
    </source>
</evidence>
<evidence type="ECO:0000256" key="16">
    <source>
        <dbReference type="ARBA" id="ARBA00038053"/>
    </source>
</evidence>
<keyword evidence="11 21" id="KW-0472">Membrane</keyword>
<keyword evidence="8" id="KW-0133">Cell shape</keyword>
<keyword evidence="10 21" id="KW-1133">Transmembrane helix</keyword>
<evidence type="ECO:0000256" key="6">
    <source>
        <dbReference type="ARBA" id="ARBA00022679"/>
    </source>
</evidence>
<dbReference type="PANTHER" id="PTHR30474">
    <property type="entry name" value="CELL CYCLE PROTEIN"/>
    <property type="match status" value="1"/>
</dbReference>
<evidence type="ECO:0000256" key="20">
    <source>
        <dbReference type="ARBA" id="ARBA00049902"/>
    </source>
</evidence>
<dbReference type="GO" id="GO:0005886">
    <property type="term" value="C:plasma membrane"/>
    <property type="evidence" value="ECO:0007669"/>
    <property type="project" value="UniProtKB-SubCell"/>
</dbReference>
<feature type="transmembrane region" description="Helical" evidence="21">
    <location>
        <begin position="89"/>
        <end position="110"/>
    </location>
</feature>
<dbReference type="GO" id="GO:0015648">
    <property type="term" value="F:lipid-linked peptidoglycan transporter activity"/>
    <property type="evidence" value="ECO:0007669"/>
    <property type="project" value="TreeGrafter"/>
</dbReference>
<keyword evidence="4" id="KW-0132">Cell division</keyword>
<dbReference type="Pfam" id="PF01098">
    <property type="entry name" value="FTSW_RODA_SPOVE"/>
    <property type="match status" value="1"/>
</dbReference>
<dbReference type="GO" id="GO:0008360">
    <property type="term" value="P:regulation of cell shape"/>
    <property type="evidence" value="ECO:0007669"/>
    <property type="project" value="UniProtKB-KW"/>
</dbReference>
<feature type="transmembrane region" description="Helical" evidence="21">
    <location>
        <begin position="151"/>
        <end position="169"/>
    </location>
</feature>
<evidence type="ECO:0000313" key="22">
    <source>
        <dbReference type="EMBL" id="MBF2735247.1"/>
    </source>
</evidence>
<comment type="catalytic activity">
    <reaction evidence="20">
        <text>[GlcNAc-(1-&gt;4)-Mur2Ac(oyl-L-Ala-gamma-D-Glu-L-Lys-D-Ala-D-Ala)](n)-di-trans,octa-cis-undecaprenyl diphosphate + beta-D-GlcNAc-(1-&gt;4)-Mur2Ac(oyl-L-Ala-gamma-D-Glu-L-Lys-D-Ala-D-Ala)-di-trans,octa-cis-undecaprenyl diphosphate = [GlcNAc-(1-&gt;4)-Mur2Ac(oyl-L-Ala-gamma-D-Glu-L-Lys-D-Ala-D-Ala)](n+1)-di-trans,octa-cis-undecaprenyl diphosphate + di-trans,octa-cis-undecaprenyl diphosphate + H(+)</text>
        <dbReference type="Rhea" id="RHEA:23708"/>
        <dbReference type="Rhea" id="RHEA-COMP:9602"/>
        <dbReference type="Rhea" id="RHEA-COMP:9603"/>
        <dbReference type="ChEBI" id="CHEBI:15378"/>
        <dbReference type="ChEBI" id="CHEBI:58405"/>
        <dbReference type="ChEBI" id="CHEBI:60033"/>
        <dbReference type="ChEBI" id="CHEBI:78435"/>
        <dbReference type="EC" id="2.4.99.28"/>
    </reaction>
</comment>
<feature type="transmembrane region" description="Helical" evidence="21">
    <location>
        <begin position="60"/>
        <end position="77"/>
    </location>
</feature>
<dbReference type="GO" id="GO:0008955">
    <property type="term" value="F:peptidoglycan glycosyltransferase activity"/>
    <property type="evidence" value="ECO:0007669"/>
    <property type="project" value="UniProtKB-EC"/>
</dbReference>
<dbReference type="NCBIfam" id="TIGR02614">
    <property type="entry name" value="ftsW"/>
    <property type="match status" value="1"/>
</dbReference>
<evidence type="ECO:0000256" key="18">
    <source>
        <dbReference type="ARBA" id="ARBA00041418"/>
    </source>
</evidence>
<keyword evidence="7 21" id="KW-0812">Transmembrane</keyword>
<comment type="pathway">
    <text evidence="2">Cell wall biogenesis; peptidoglycan biosynthesis.</text>
</comment>
<dbReference type="EC" id="2.4.99.28" evidence="19"/>
<evidence type="ECO:0000256" key="13">
    <source>
        <dbReference type="ARBA" id="ARBA00023316"/>
    </source>
</evidence>
<evidence type="ECO:0000256" key="15">
    <source>
        <dbReference type="ARBA" id="ARBA00033270"/>
    </source>
</evidence>